<evidence type="ECO:0000256" key="2">
    <source>
        <dbReference type="ARBA" id="ARBA00009747"/>
    </source>
</evidence>
<name>A0AAN6GDZ1_9BASI</name>
<feature type="region of interest" description="Disordered" evidence="10">
    <location>
        <begin position="194"/>
        <end position="220"/>
    </location>
</feature>
<keyword evidence="4" id="KW-0548">Nucleotidyltransferase</keyword>
<protein>
    <recommendedName>
        <fullName evidence="9">Selenoprotein O</fullName>
    </recommendedName>
</protein>
<keyword evidence="12" id="KW-1185">Reference proteome</keyword>
<comment type="caution">
    <text evidence="11">The sequence shown here is derived from an EMBL/GenBank/DDBJ whole genome shotgun (WGS) entry which is preliminary data.</text>
</comment>
<keyword evidence="3" id="KW-0808">Transferase</keyword>
<evidence type="ECO:0000256" key="1">
    <source>
        <dbReference type="ARBA" id="ARBA00001946"/>
    </source>
</evidence>
<keyword evidence="5" id="KW-0479">Metal-binding</keyword>
<feature type="region of interest" description="Disordered" evidence="10">
    <location>
        <begin position="339"/>
        <end position="359"/>
    </location>
</feature>
<dbReference type="PANTHER" id="PTHR32057:SF14">
    <property type="entry name" value="PROTEIN ADENYLYLTRANSFERASE SELO, MITOCHONDRIAL"/>
    <property type="match status" value="1"/>
</dbReference>
<keyword evidence="7" id="KW-0067">ATP-binding</keyword>
<organism evidence="11 12">
    <name type="scientific">Tilletia horrida</name>
    <dbReference type="NCBI Taxonomy" id="155126"/>
    <lineage>
        <taxon>Eukaryota</taxon>
        <taxon>Fungi</taxon>
        <taxon>Dikarya</taxon>
        <taxon>Basidiomycota</taxon>
        <taxon>Ustilaginomycotina</taxon>
        <taxon>Exobasidiomycetes</taxon>
        <taxon>Tilletiales</taxon>
        <taxon>Tilletiaceae</taxon>
        <taxon>Tilletia</taxon>
    </lineage>
</organism>
<evidence type="ECO:0000313" key="12">
    <source>
        <dbReference type="Proteomes" id="UP001176521"/>
    </source>
</evidence>
<evidence type="ECO:0000313" key="11">
    <source>
        <dbReference type="EMBL" id="KAK0535560.1"/>
    </source>
</evidence>
<evidence type="ECO:0000256" key="5">
    <source>
        <dbReference type="ARBA" id="ARBA00022723"/>
    </source>
</evidence>
<sequence length="849" mass="93030">MPADAHSSSSSSSSSSKMATATAQRLPILALPLLSPAARLATNLIPDPCTPAPRSLLAQPGKQAHPSFLRRARPVTQGAHFSFVTPLPLEFPYEIPVSTPAAAAETEGEGAKLSDEERARLRMVQMEEYIKRWEIATDEATRQDGAPADSDSLRLFIPAARHEAPPFAPFRLLGVSPSALPQLDVGDARAHILSHSSKPVSRDTATSGPGVPQPDDRSSDEYKRWTLSQVLSGHGVAARFPSVSSQSSTQEEAVEGVGVAHLKWQEARKAGAASDLDDVKARLEALAKRQQEAVQYDPDVMPWSQAYAGHQFGEWAGQLGDGRAVSLFEVALPTPISSTLAFPRPQAQPQPSRTDIQLKGAGRTPYSRFADGLATTQSSLREFLCAEYMGGGLGIESCRGLAVGVYTKPLAEDGSVRQDEDGVRVRRERWHPAAVMTRLAPSWVRIGSFELHASRGEWESARVLGEYAAQYLFEWDLGIQPGQEGASSAERKAWALRLVKEVAVRNAKTIARWQVAGFMHGVMNTDNIAVLGHTIDYGPYAFMDLFDEDRICNHSDSFGRYSYKMQPSMGLFAIEHLFLSLSPLIGYEEQHGGRAPAPGVLGKADEKELQAWSDAAEETHKDAVKALYMRTLKREWTARWLGRIGLSGLDKDGKGQGERDEELERELIDPLLVVLEQLDFSTHLRRLADFPALLAAKGLSAPAPAGSDESVAGFKQLEAAAEEFVGSWIDETHVRSYLREKKREAGKKWLLSYARLLLEQGTALADVKAGMLKTNPRFVLRNWVTTEVADRVEKNFDTAFLDRVLQMCLDPFHEWGSPADGKSAEIIAEEKRLCEVGTPLEGHLPSCSS</sequence>
<comment type="cofactor">
    <cofactor evidence="1">
        <name>Mg(2+)</name>
        <dbReference type="ChEBI" id="CHEBI:18420"/>
    </cofactor>
</comment>
<evidence type="ECO:0000256" key="4">
    <source>
        <dbReference type="ARBA" id="ARBA00022695"/>
    </source>
</evidence>
<reference evidence="11" key="1">
    <citation type="journal article" date="2023" name="PhytoFront">
        <title>Draft Genome Resources of Seven Strains of Tilletia horrida, Causal Agent of Kernel Smut of Rice.</title>
        <authorList>
            <person name="Khanal S."/>
            <person name="Antony Babu S."/>
            <person name="Zhou X.G."/>
        </authorList>
    </citation>
    <scope>NUCLEOTIDE SEQUENCE</scope>
    <source>
        <strain evidence="11">TX3</strain>
    </source>
</reference>
<dbReference type="InterPro" id="IPR003846">
    <property type="entry name" value="SelO"/>
</dbReference>
<evidence type="ECO:0000256" key="7">
    <source>
        <dbReference type="ARBA" id="ARBA00022840"/>
    </source>
</evidence>
<gene>
    <name evidence="11" type="ORF">OC842_002267</name>
</gene>
<evidence type="ECO:0000256" key="3">
    <source>
        <dbReference type="ARBA" id="ARBA00022679"/>
    </source>
</evidence>
<comment type="similarity">
    <text evidence="2">Belongs to the SELO family.</text>
</comment>
<feature type="compositionally biased region" description="Polar residues" evidence="10">
    <location>
        <begin position="194"/>
        <end position="207"/>
    </location>
</feature>
<accession>A0AAN6GDZ1</accession>
<dbReference type="Pfam" id="PF02696">
    <property type="entry name" value="SelO"/>
    <property type="match status" value="1"/>
</dbReference>
<proteinExistence type="inferred from homology"/>
<keyword evidence="8" id="KW-0460">Magnesium</keyword>
<keyword evidence="6" id="KW-0547">Nucleotide-binding</keyword>
<evidence type="ECO:0000256" key="8">
    <source>
        <dbReference type="ARBA" id="ARBA00022842"/>
    </source>
</evidence>
<evidence type="ECO:0000256" key="9">
    <source>
        <dbReference type="ARBA" id="ARBA00031547"/>
    </source>
</evidence>
<dbReference type="GO" id="GO:0070733">
    <property type="term" value="F:AMPylase activity"/>
    <property type="evidence" value="ECO:0007669"/>
    <property type="project" value="TreeGrafter"/>
</dbReference>
<feature type="compositionally biased region" description="Low complexity" evidence="10">
    <location>
        <begin position="7"/>
        <end position="16"/>
    </location>
</feature>
<dbReference type="GO" id="GO:0005524">
    <property type="term" value="F:ATP binding"/>
    <property type="evidence" value="ECO:0007669"/>
    <property type="project" value="UniProtKB-KW"/>
</dbReference>
<dbReference type="AlphaFoldDB" id="A0AAN6GDZ1"/>
<dbReference type="GO" id="GO:0005739">
    <property type="term" value="C:mitochondrion"/>
    <property type="evidence" value="ECO:0007669"/>
    <property type="project" value="TreeGrafter"/>
</dbReference>
<dbReference type="Proteomes" id="UP001176521">
    <property type="component" value="Unassembled WGS sequence"/>
</dbReference>
<dbReference type="PANTHER" id="PTHR32057">
    <property type="entry name" value="PROTEIN ADENYLYLTRANSFERASE SELO, MITOCHONDRIAL"/>
    <property type="match status" value="1"/>
</dbReference>
<feature type="region of interest" description="Disordered" evidence="10">
    <location>
        <begin position="1"/>
        <end position="21"/>
    </location>
</feature>
<dbReference type="GO" id="GO:0046872">
    <property type="term" value="F:metal ion binding"/>
    <property type="evidence" value="ECO:0007669"/>
    <property type="project" value="UniProtKB-KW"/>
</dbReference>
<evidence type="ECO:0000256" key="10">
    <source>
        <dbReference type="SAM" id="MobiDB-lite"/>
    </source>
</evidence>
<dbReference type="EMBL" id="JAPDMQ010000093">
    <property type="protein sequence ID" value="KAK0535560.1"/>
    <property type="molecule type" value="Genomic_DNA"/>
</dbReference>
<evidence type="ECO:0000256" key="6">
    <source>
        <dbReference type="ARBA" id="ARBA00022741"/>
    </source>
</evidence>